<dbReference type="GO" id="GO:0030313">
    <property type="term" value="C:cell envelope"/>
    <property type="evidence" value="ECO:0007669"/>
    <property type="project" value="UniProtKB-SubCell"/>
</dbReference>
<accession>A0A542XTY9</accession>
<proteinExistence type="inferred from homology"/>
<dbReference type="SUPFAM" id="SSF53850">
    <property type="entry name" value="Periplasmic binding protein-like II"/>
    <property type="match status" value="1"/>
</dbReference>
<gene>
    <name evidence="6" type="ORF">FB564_4380</name>
    <name evidence="5" type="ORF">Sar04_47850</name>
</gene>
<comment type="similarity">
    <text evidence="2">Belongs to the bacterial solute-binding protein 1 family.</text>
</comment>
<dbReference type="GeneID" id="93773526"/>
<evidence type="ECO:0000313" key="8">
    <source>
        <dbReference type="Proteomes" id="UP000677457"/>
    </source>
</evidence>
<sequence length="456" mass="49649">MSDSTATDKPISIEVWLADSPKFQGTDEHSLPDFGEPIVNAADSFNRKYPKYDVRIRKIDFRLLPDAVAEAVAHGSPPDIAEYLYSSTQTALDMRAHNGDPLFVSIQRAIGGRTRILGEPVVIKDLLPAVRNYYSTGGELTSIPTVVTTNILFGNKGMLERAGVERMPATWQELTAACAAIAELPDRPAHGVSWPIYGWLFHMEIAGQGGLFSNNGNGRTGRSTRLFIDSPEMLNYVRWWQGMHDSGYYHYTGEPRDYFAAMEAFARREVAFVVTSSAVGQLMGDMAAEAGFELVVGHLPRYNELSSPGGPVGGQSFFLTAGLPKEKEDGALAFLQHQLNPQHAVARMYDRSLPVTEQAYRRAMADDCVEPHPGFRIAAEQVASAERTPAAAGPVVGNLNGINTVITYAMEDVLLRGADPAIRFRAAAEEAEALLDRHNGAALAYPPVTPDVLKAG</sequence>
<dbReference type="Pfam" id="PF13416">
    <property type="entry name" value="SBP_bac_8"/>
    <property type="match status" value="1"/>
</dbReference>
<protein>
    <submittedName>
        <fullName evidence="5">ABC transporter substrate-binding protein</fullName>
    </submittedName>
    <submittedName>
        <fullName evidence="6">sn-glycerol 3-phosphate transport system substrate-binding protein</fullName>
    </submittedName>
</protein>
<dbReference type="Gene3D" id="3.40.190.10">
    <property type="entry name" value="Periplasmic binding protein-like II"/>
    <property type="match status" value="2"/>
</dbReference>
<evidence type="ECO:0000313" key="6">
    <source>
        <dbReference type="EMBL" id="TQL39143.1"/>
    </source>
</evidence>
<dbReference type="InterPro" id="IPR006059">
    <property type="entry name" value="SBP"/>
</dbReference>
<dbReference type="RefSeq" id="WP_230514385.1">
    <property type="nucleotide sequence ID" value="NZ_BOQM01000058.1"/>
</dbReference>
<evidence type="ECO:0000256" key="4">
    <source>
        <dbReference type="ARBA" id="ARBA00022729"/>
    </source>
</evidence>
<keyword evidence="3" id="KW-0813">Transport</keyword>
<reference evidence="5 8" key="2">
    <citation type="submission" date="2021-03" db="EMBL/GenBank/DDBJ databases">
        <title>Whole genome shotgun sequence of Salinispora arenicola NBRC 105043.</title>
        <authorList>
            <person name="Komaki H."/>
            <person name="Tamura T."/>
        </authorList>
    </citation>
    <scope>NUCLEOTIDE SEQUENCE [LARGE SCALE GENOMIC DNA]</scope>
    <source>
        <strain evidence="5 8">NBRC 105043</strain>
    </source>
</reference>
<organism evidence="6 7">
    <name type="scientific">Salinispora arenicola</name>
    <dbReference type="NCBI Taxonomy" id="168697"/>
    <lineage>
        <taxon>Bacteria</taxon>
        <taxon>Bacillati</taxon>
        <taxon>Actinomycetota</taxon>
        <taxon>Actinomycetes</taxon>
        <taxon>Micromonosporales</taxon>
        <taxon>Micromonosporaceae</taxon>
        <taxon>Salinispora</taxon>
    </lineage>
</organism>
<dbReference type="Proteomes" id="UP000677457">
    <property type="component" value="Unassembled WGS sequence"/>
</dbReference>
<keyword evidence="4" id="KW-0732">Signal</keyword>
<evidence type="ECO:0000313" key="5">
    <source>
        <dbReference type="EMBL" id="GIM88049.1"/>
    </source>
</evidence>
<evidence type="ECO:0000313" key="7">
    <source>
        <dbReference type="Proteomes" id="UP000315983"/>
    </source>
</evidence>
<comment type="subcellular location">
    <subcellularLocation>
        <location evidence="1">Cell envelope</location>
    </subcellularLocation>
</comment>
<evidence type="ECO:0000256" key="1">
    <source>
        <dbReference type="ARBA" id="ARBA00004196"/>
    </source>
</evidence>
<dbReference type="Proteomes" id="UP000315983">
    <property type="component" value="Unassembled WGS sequence"/>
</dbReference>
<evidence type="ECO:0000256" key="3">
    <source>
        <dbReference type="ARBA" id="ARBA00022448"/>
    </source>
</evidence>
<dbReference type="EMBL" id="VFOL01000001">
    <property type="protein sequence ID" value="TQL39143.1"/>
    <property type="molecule type" value="Genomic_DNA"/>
</dbReference>
<dbReference type="PANTHER" id="PTHR43649">
    <property type="entry name" value="ARABINOSE-BINDING PROTEIN-RELATED"/>
    <property type="match status" value="1"/>
</dbReference>
<dbReference type="AlphaFoldDB" id="A0A542XTY9"/>
<evidence type="ECO:0000256" key="2">
    <source>
        <dbReference type="ARBA" id="ARBA00008520"/>
    </source>
</evidence>
<reference evidence="6 7" key="1">
    <citation type="submission" date="2019-06" db="EMBL/GenBank/DDBJ databases">
        <title>Sequencing the genomes of 1000 actinobacteria strains.</title>
        <authorList>
            <person name="Klenk H.-P."/>
        </authorList>
    </citation>
    <scope>NUCLEOTIDE SEQUENCE [LARGE SCALE GENOMIC DNA]</scope>
    <source>
        <strain evidence="6 7">DSM 44819</strain>
    </source>
</reference>
<keyword evidence="8" id="KW-1185">Reference proteome</keyword>
<name>A0A542XTY9_SALAC</name>
<comment type="caution">
    <text evidence="6">The sequence shown here is derived from an EMBL/GenBank/DDBJ whole genome shotgun (WGS) entry which is preliminary data.</text>
</comment>
<dbReference type="InterPro" id="IPR050490">
    <property type="entry name" value="Bact_solute-bd_prot1"/>
</dbReference>
<dbReference type="PANTHER" id="PTHR43649:SF31">
    <property type="entry name" value="SN-GLYCEROL-3-PHOSPHATE-BINDING PERIPLASMIC PROTEIN UGPB"/>
    <property type="match status" value="1"/>
</dbReference>
<dbReference type="EMBL" id="BOQM01000058">
    <property type="protein sequence ID" value="GIM88049.1"/>
    <property type="molecule type" value="Genomic_DNA"/>
</dbReference>